<reference evidence="3" key="1">
    <citation type="submission" date="2015-10" db="EMBL/GenBank/DDBJ databases">
        <title>Draft Genome Sequences of 11 Lactococcus lactis subspecies cremoris strains.</title>
        <authorList>
            <person name="Wels M."/>
            <person name="Backus L."/>
            <person name="Boekhorst J."/>
            <person name="Dijkstra A."/>
            <person name="Beerthuizen M."/>
            <person name="Kelly W."/>
            <person name="Siezen R."/>
            <person name="Bachmann H."/>
            <person name="Van Hijum S."/>
        </authorList>
    </citation>
    <scope>NUCLEOTIDE SEQUENCE [LARGE SCALE GENOMIC DNA]</scope>
    <source>
        <strain evidence="3">KF282</strain>
    </source>
</reference>
<dbReference type="EMBL" id="LKLN01000071">
    <property type="protein sequence ID" value="KSU03647.1"/>
    <property type="molecule type" value="Genomic_DNA"/>
</dbReference>
<gene>
    <name evidence="2" type="ORF">KF282_1730</name>
</gene>
<dbReference type="GO" id="GO:0016740">
    <property type="term" value="F:transferase activity"/>
    <property type="evidence" value="ECO:0007669"/>
    <property type="project" value="UniProtKB-KW"/>
</dbReference>
<sequence>MNKTEAKIKIKTTIEFIKSAELKEQIKKQISNRNLLEIIESSQKIEISLVMLVRDQEEIIAEVLNRVKTQNLNAYIVVDTGSNDGTKEILKRLSYISLYEFAWIEDYSLMRNEAVKFSKTDWILTLDSDEILDIRLLDLRLLIYLILQVKSEIFSINFEQHSAESSSYGVPARLYNAKIAHYVGSVHEELRTNLDGQTVQGILTNIQIENKGSSDEEKQRFSKDERYTKLLFKMMKKEPDNPRWFALLPSLGIRELVEKRQYDILANKYLFKTGVFMLDEHNILVNSYTRTIIEKYVVFLMESNKTFEARNLIEFGLKLFPKDIYLMFYQSLFQIEEIKHMIRLTLKENLSQYLSLDKQEIYYYNYTDTQLLEIVLAELNDMIGNHDATNSIIREIQDKNVLKIWEKWHP</sequence>
<dbReference type="Gene3D" id="3.90.550.10">
    <property type="entry name" value="Spore Coat Polysaccharide Biosynthesis Protein SpsA, Chain A"/>
    <property type="match status" value="1"/>
</dbReference>
<accession>A0A0V8CR79</accession>
<dbReference type="Pfam" id="PF00535">
    <property type="entry name" value="Glycos_transf_2"/>
    <property type="match status" value="1"/>
</dbReference>
<dbReference type="PANTHER" id="PTHR43630:SF2">
    <property type="entry name" value="GLYCOSYLTRANSFERASE"/>
    <property type="match status" value="1"/>
</dbReference>
<dbReference type="SUPFAM" id="SSF53448">
    <property type="entry name" value="Nucleotide-diphospho-sugar transferases"/>
    <property type="match status" value="1"/>
</dbReference>
<proteinExistence type="predicted"/>
<dbReference type="Proteomes" id="UP000053058">
    <property type="component" value="Unassembled WGS sequence"/>
</dbReference>
<dbReference type="PATRIC" id="fig|1360.105.peg.807"/>
<comment type="caution">
    <text evidence="2">The sequence shown here is derived from an EMBL/GenBank/DDBJ whole genome shotgun (WGS) entry which is preliminary data.</text>
</comment>
<feature type="domain" description="Glycosyltransferase 2-like" evidence="1">
    <location>
        <begin position="48"/>
        <end position="135"/>
    </location>
</feature>
<keyword evidence="2" id="KW-0808">Transferase</keyword>
<dbReference type="RefSeq" id="WP_058219792.1">
    <property type="nucleotide sequence ID" value="NZ_LKLN01000071.1"/>
</dbReference>
<dbReference type="InterPro" id="IPR029044">
    <property type="entry name" value="Nucleotide-diphossugar_trans"/>
</dbReference>
<name>A0A0V8CR79_LACLL</name>
<evidence type="ECO:0000313" key="2">
    <source>
        <dbReference type="EMBL" id="KSU03647.1"/>
    </source>
</evidence>
<organism evidence="2 3">
    <name type="scientific">Lactococcus lactis subsp. lactis</name>
    <name type="common">Streptococcus lactis</name>
    <dbReference type="NCBI Taxonomy" id="1360"/>
    <lineage>
        <taxon>Bacteria</taxon>
        <taxon>Bacillati</taxon>
        <taxon>Bacillota</taxon>
        <taxon>Bacilli</taxon>
        <taxon>Lactobacillales</taxon>
        <taxon>Streptococcaceae</taxon>
        <taxon>Lactococcus</taxon>
    </lineage>
</organism>
<protein>
    <submittedName>
        <fullName evidence="2">Glycosyl transferase group 2 family protein</fullName>
    </submittedName>
</protein>
<dbReference type="InterPro" id="IPR001173">
    <property type="entry name" value="Glyco_trans_2-like"/>
</dbReference>
<dbReference type="AlphaFoldDB" id="A0A0V8CR79"/>
<evidence type="ECO:0000313" key="3">
    <source>
        <dbReference type="Proteomes" id="UP000053058"/>
    </source>
</evidence>
<evidence type="ECO:0000259" key="1">
    <source>
        <dbReference type="Pfam" id="PF00535"/>
    </source>
</evidence>
<dbReference type="PANTHER" id="PTHR43630">
    <property type="entry name" value="POLY-BETA-1,6-N-ACETYL-D-GLUCOSAMINE SYNTHASE"/>
    <property type="match status" value="1"/>
</dbReference>